<evidence type="ECO:0000313" key="1">
    <source>
        <dbReference type="EMBL" id="CEK10501.1"/>
    </source>
</evidence>
<reference evidence="2" key="1">
    <citation type="submission" date="2014-09" db="EMBL/GenBank/DDBJ databases">
        <authorList>
            <person name="Gomez-Valero L."/>
        </authorList>
    </citation>
    <scope>NUCLEOTIDE SEQUENCE [LARGE SCALE GENOMIC DNA]</scope>
    <source>
        <strain evidence="2">ATCC35250</strain>
    </source>
</reference>
<gene>
    <name evidence="1" type="ORF">LHA_1458</name>
</gene>
<accession>A0A0A8USL2</accession>
<dbReference type="EMBL" id="LN681225">
    <property type="protein sequence ID" value="CEK10501.1"/>
    <property type="molecule type" value="Genomic_DNA"/>
</dbReference>
<dbReference type="AlphaFoldDB" id="A0A0A8USL2"/>
<dbReference type="Proteomes" id="UP000032803">
    <property type="component" value="Chromosome I"/>
</dbReference>
<name>A0A0A8USL2_LEGHA</name>
<keyword evidence="2" id="KW-1185">Reference proteome</keyword>
<dbReference type="HOGENOM" id="CLU_2954902_0_0_6"/>
<protein>
    <submittedName>
        <fullName evidence="1">Uncharacterized protein</fullName>
    </submittedName>
</protein>
<sequence length="59" mass="7008">MVFYSASVFILYTYDYFSVTHDNILFKFNELNKKTSDKCSTKMEMSHLSLRNLLGRCKK</sequence>
<dbReference type="KEGG" id="lha:LHA_1458"/>
<organism evidence="1 2">
    <name type="scientific">Legionella hackeliae</name>
    <dbReference type="NCBI Taxonomy" id="449"/>
    <lineage>
        <taxon>Bacteria</taxon>
        <taxon>Pseudomonadati</taxon>
        <taxon>Pseudomonadota</taxon>
        <taxon>Gammaproteobacteria</taxon>
        <taxon>Legionellales</taxon>
        <taxon>Legionellaceae</taxon>
        <taxon>Legionella</taxon>
    </lineage>
</organism>
<proteinExistence type="predicted"/>
<evidence type="ECO:0000313" key="2">
    <source>
        <dbReference type="Proteomes" id="UP000032803"/>
    </source>
</evidence>